<organism evidence="1 2">
    <name type="scientific">Eiseniibacteriota bacterium</name>
    <dbReference type="NCBI Taxonomy" id="2212470"/>
    <lineage>
        <taxon>Bacteria</taxon>
        <taxon>Candidatus Eiseniibacteriota</taxon>
    </lineage>
</organism>
<gene>
    <name evidence="1" type="ORF">KJ970_19040</name>
</gene>
<protein>
    <submittedName>
        <fullName evidence="1">Uncharacterized protein</fullName>
    </submittedName>
</protein>
<sequence length="224" mass="26155">MTNSDGKNDRQSWRRWDGKWVWPGKKINRGETPKKILSRFWYLLIPFIGLMCSQESYVRPHLVHFEDVTNRERKLFLDNRDALKLNQGNLETEITNVQFEMDTTVIPQAAFYEMILDSLVTIRRTFDESLPVTEALIDSLRGVNQNLVAESQYNAGVWARRKVTRDSLRQQVLIFADSLVALADTIDAKEHLVYRVLHPGEFRKETSLFPGEADYPDRDKLPKR</sequence>
<dbReference type="AlphaFoldDB" id="A0A948RZW0"/>
<comment type="caution">
    <text evidence="1">The sequence shown here is derived from an EMBL/GenBank/DDBJ whole genome shotgun (WGS) entry which is preliminary data.</text>
</comment>
<dbReference type="EMBL" id="JAHJDP010000109">
    <property type="protein sequence ID" value="MBU2693016.1"/>
    <property type="molecule type" value="Genomic_DNA"/>
</dbReference>
<dbReference type="Proteomes" id="UP000777784">
    <property type="component" value="Unassembled WGS sequence"/>
</dbReference>
<evidence type="ECO:0000313" key="1">
    <source>
        <dbReference type="EMBL" id="MBU2693016.1"/>
    </source>
</evidence>
<accession>A0A948RZW0</accession>
<name>A0A948RZW0_UNCEI</name>
<proteinExistence type="predicted"/>
<reference evidence="1" key="1">
    <citation type="submission" date="2021-05" db="EMBL/GenBank/DDBJ databases">
        <title>Energy efficiency and biological interactions define the core microbiome of deep oligotrophic groundwater.</title>
        <authorList>
            <person name="Mehrshad M."/>
            <person name="Lopez-Fernandez M."/>
            <person name="Bell E."/>
            <person name="Bernier-Latmani R."/>
            <person name="Bertilsson S."/>
            <person name="Dopson M."/>
        </authorList>
    </citation>
    <scope>NUCLEOTIDE SEQUENCE</scope>
    <source>
        <strain evidence="1">Modern_marine.mb.64</strain>
    </source>
</reference>
<evidence type="ECO:0000313" key="2">
    <source>
        <dbReference type="Proteomes" id="UP000777784"/>
    </source>
</evidence>